<keyword evidence="2" id="KW-1133">Transmembrane helix</keyword>
<dbReference type="KEGG" id="eee:113590819"/>
<keyword evidence="1" id="KW-0175">Coiled coil</keyword>
<evidence type="ECO:0000313" key="4">
    <source>
        <dbReference type="Proteomes" id="UP000314983"/>
    </source>
</evidence>
<keyword evidence="4" id="KW-1185">Reference proteome</keyword>
<proteinExistence type="predicted"/>
<reference evidence="4" key="1">
    <citation type="journal article" date="2014" name="Science">
        <title>Nonhuman genetics. Genomic basis for the convergent evolution of electric organs.</title>
        <authorList>
            <person name="Gallant J.R."/>
            <person name="Traeger L.L."/>
            <person name="Volkening J.D."/>
            <person name="Moffett H."/>
            <person name="Chen P.H."/>
            <person name="Novina C.D."/>
            <person name="Phillips G.N.Jr."/>
            <person name="Anand R."/>
            <person name="Wells G.B."/>
            <person name="Pinch M."/>
            <person name="Guth R."/>
            <person name="Unguez G.A."/>
            <person name="Albert J.S."/>
            <person name="Zakon H.H."/>
            <person name="Samanta M.P."/>
            <person name="Sussman M.R."/>
        </authorList>
    </citation>
    <scope>NUCLEOTIDE SEQUENCE [LARGE SCALE GENOMIC DNA]</scope>
</reference>
<evidence type="ECO:0008006" key="5">
    <source>
        <dbReference type="Google" id="ProtNLM"/>
    </source>
</evidence>
<dbReference type="InterPro" id="IPR009538">
    <property type="entry name" value="PV-1"/>
</dbReference>
<organism evidence="3 4">
    <name type="scientific">Electrophorus electricus</name>
    <name type="common">Electric eel</name>
    <name type="synonym">Gymnotus electricus</name>
    <dbReference type="NCBI Taxonomy" id="8005"/>
    <lineage>
        <taxon>Eukaryota</taxon>
        <taxon>Metazoa</taxon>
        <taxon>Chordata</taxon>
        <taxon>Craniata</taxon>
        <taxon>Vertebrata</taxon>
        <taxon>Euteleostomi</taxon>
        <taxon>Actinopterygii</taxon>
        <taxon>Neopterygii</taxon>
        <taxon>Teleostei</taxon>
        <taxon>Ostariophysi</taxon>
        <taxon>Gymnotiformes</taxon>
        <taxon>Gymnotoidei</taxon>
        <taxon>Gymnotidae</taxon>
        <taxon>Electrophorus</taxon>
    </lineage>
</organism>
<dbReference type="OMA" id="KARNDWD"/>
<dbReference type="GO" id="GO:0002693">
    <property type="term" value="P:positive regulation of cellular extravasation"/>
    <property type="evidence" value="ECO:0007669"/>
    <property type="project" value="TreeGrafter"/>
</dbReference>
<gene>
    <name evidence="3" type="primary">plvapa</name>
</gene>
<feature type="coiled-coil region" evidence="1">
    <location>
        <begin position="58"/>
        <end position="85"/>
    </location>
</feature>
<keyword evidence="2" id="KW-0812">Transmembrane</keyword>
<reference evidence="3" key="4">
    <citation type="submission" date="2025-08" db="UniProtKB">
        <authorList>
            <consortium name="Ensembl"/>
        </authorList>
    </citation>
    <scope>IDENTIFICATION</scope>
</reference>
<evidence type="ECO:0000256" key="2">
    <source>
        <dbReference type="SAM" id="Phobius"/>
    </source>
</evidence>
<protein>
    <recommendedName>
        <fullName evidence="5">Plasmalemma vesicle associated protein a</fullName>
    </recommendedName>
</protein>
<dbReference type="RefSeq" id="XP_026886922.2">
    <property type="nucleotide sequence ID" value="XM_027031121.2"/>
</dbReference>
<dbReference type="AlphaFoldDB" id="A0A4W4GRC2"/>
<dbReference type="Pfam" id="PF06637">
    <property type="entry name" value="PV-1"/>
    <property type="match status" value="1"/>
</dbReference>
<reference evidence="4" key="2">
    <citation type="journal article" date="2017" name="Sci. Adv.">
        <title>A tail of two voltages: Proteomic comparison of the three electric organs of the electric eel.</title>
        <authorList>
            <person name="Traeger L.L."/>
            <person name="Sabat G."/>
            <person name="Barrett-Wilt G.A."/>
            <person name="Wells G.B."/>
            <person name="Sussman M.R."/>
        </authorList>
    </citation>
    <scope>NUCLEOTIDE SEQUENCE [LARGE SCALE GENOMIC DNA]</scope>
</reference>
<dbReference type="Proteomes" id="UP000314983">
    <property type="component" value="Chromosome 6"/>
</dbReference>
<dbReference type="GeneTree" id="ENSGT00390000006166"/>
<sequence>MYNSGYSQVNLGLEAMKKHRSKGKSCGYYMKIIFFFSSLIQSLIIVSLVLFLVYGQPQQTEEKRVQELEHSYSRLSLENVALRANEKNLSQKLNFTLTGKKSADRELLTLYKLANTSAIFINNLQLKLRQYETDKRGPCPTHSCNSACCAGFYLYLRHQLEQSQEMLKLVRTNFSESMQIMSLDLENAHKARINHQLEAIELRRDNSFLGERIETYEKKCKEDFVQSLQGIPDVTREFLKRVDNLFSKHVSFQLTCEKQSTQLEDIRTNCSSLSKEVENKLQQYLDKVGSQVTTTIGENAKYMAENKRLKEDASWCTRNRSAIIEENKKVLKKVQLKFDQETEKLLLEVKRMTGEKKLQEDLMSVKEIEIKMLDAKVKDLNTSLTTCKAFPKSQIPVSTSFFGMAGMGSSGLGSSGQVTSLHGRTVGGSLGSSGIGLASLGLGLQKPGSASSVASSSGSPSISSTGLGLPAWPSIGSHGTGVTRLGSTGSGTGALRNPGLSSMAIGSIGAGSIGLGRSAEQTGLGNVRSNDIGLGSAGPNALARTWTAGAGFASTGTSVGSSSMSGGGKVTSGSDSLLTANINQHLRELNRYVKTN</sequence>
<dbReference type="GO" id="GO:0043114">
    <property type="term" value="P:regulation of vascular permeability"/>
    <property type="evidence" value="ECO:0007669"/>
    <property type="project" value="TreeGrafter"/>
</dbReference>
<dbReference type="CTD" id="100136858"/>
<evidence type="ECO:0000313" key="3">
    <source>
        <dbReference type="Ensembl" id="ENSEEEP00000038733.2"/>
    </source>
</evidence>
<reference evidence="3" key="3">
    <citation type="submission" date="2020-05" db="EMBL/GenBank/DDBJ databases">
        <title>Electrophorus electricus (electric eel) genome, fEleEle1, primary haplotype.</title>
        <authorList>
            <person name="Myers G."/>
            <person name="Meyer A."/>
            <person name="Fedrigo O."/>
            <person name="Formenti G."/>
            <person name="Rhie A."/>
            <person name="Tracey A."/>
            <person name="Sims Y."/>
            <person name="Jarvis E.D."/>
        </authorList>
    </citation>
    <scope>NUCLEOTIDE SEQUENCE [LARGE SCALE GENOMIC DNA]</scope>
</reference>
<keyword evidence="2" id="KW-0472">Membrane</keyword>
<evidence type="ECO:0000256" key="1">
    <source>
        <dbReference type="SAM" id="Coils"/>
    </source>
</evidence>
<dbReference type="PANTHER" id="PTHR21687:SF5">
    <property type="entry name" value="PLASMALEMMA VESICLE-ASSOCIATED PROTEIN"/>
    <property type="match status" value="1"/>
</dbReference>
<dbReference type="GeneID" id="113590819"/>
<dbReference type="STRING" id="8005.ENSEEEP00000038733"/>
<feature type="transmembrane region" description="Helical" evidence="2">
    <location>
        <begin position="28"/>
        <end position="54"/>
    </location>
</feature>
<name>A0A4W4GRC2_ELEEL</name>
<accession>A0A4W4GRC2</accession>
<dbReference type="Ensembl" id="ENSEEET00000039177.2">
    <property type="protein sequence ID" value="ENSEEEP00000038733.2"/>
    <property type="gene ID" value="ENSEEEG00000018381.2"/>
</dbReference>
<reference evidence="3" key="5">
    <citation type="submission" date="2025-09" db="UniProtKB">
        <authorList>
            <consortium name="Ensembl"/>
        </authorList>
    </citation>
    <scope>IDENTIFICATION</scope>
</reference>
<dbReference type="PANTHER" id="PTHR21687">
    <property type="entry name" value="PLASMALEMMA VESICLE-ASSOCIATED PROTEIN"/>
    <property type="match status" value="1"/>
</dbReference>